<evidence type="ECO:0000313" key="3">
    <source>
        <dbReference type="Proteomes" id="UP000627253"/>
    </source>
</evidence>
<name>A0A852ID16_9PICI</name>
<comment type="caution">
    <text evidence="2">The sequence shown here is derived from an EMBL/GenBank/DDBJ whole genome shotgun (WGS) entry which is preliminary data.</text>
</comment>
<dbReference type="GO" id="GO:0005615">
    <property type="term" value="C:extracellular space"/>
    <property type="evidence" value="ECO:0007669"/>
    <property type="project" value="TreeGrafter"/>
</dbReference>
<dbReference type="InterPro" id="IPR026114">
    <property type="entry name" value="APOF"/>
</dbReference>
<protein>
    <submittedName>
        <fullName evidence="2">APOF protein</fullName>
    </submittedName>
</protein>
<feature type="chain" id="PRO_5032880705" evidence="1">
    <location>
        <begin position="19"/>
        <end position="315"/>
    </location>
</feature>
<proteinExistence type="predicted"/>
<reference evidence="2" key="1">
    <citation type="submission" date="2020-02" db="EMBL/GenBank/DDBJ databases">
        <title>Bird 10,000 Genomes (B10K) Project - Family phase.</title>
        <authorList>
            <person name="Zhang G."/>
        </authorList>
    </citation>
    <scope>NUCLEOTIDE SEQUENCE</scope>
    <source>
        <strain evidence="2">B10K-DU-002-37</strain>
        <tissue evidence="2">Muscle</tissue>
    </source>
</reference>
<dbReference type="EMBL" id="WAAF01003448">
    <property type="protein sequence ID" value="NXX40022.1"/>
    <property type="molecule type" value="Genomic_DNA"/>
</dbReference>
<dbReference type="Pfam" id="PF15148">
    <property type="entry name" value="Apolipo_F"/>
    <property type="match status" value="1"/>
</dbReference>
<feature type="non-terminal residue" evidence="2">
    <location>
        <position position="1"/>
    </location>
</feature>
<gene>
    <name evidence="2" type="primary">Apof</name>
    <name evidence="2" type="ORF">TRILEU_R15135</name>
</gene>
<dbReference type="AlphaFoldDB" id="A0A852ID16"/>
<keyword evidence="3" id="KW-1185">Reference proteome</keyword>
<dbReference type="PANTHER" id="PTHR15011:SF3">
    <property type="entry name" value="APOLIPOPROTEIN F"/>
    <property type="match status" value="1"/>
</dbReference>
<dbReference type="Proteomes" id="UP000627253">
    <property type="component" value="Unassembled WGS sequence"/>
</dbReference>
<feature type="non-terminal residue" evidence="2">
    <location>
        <position position="315"/>
    </location>
</feature>
<sequence>MPRALLLLLLALGSSSLGTDPTAPGDDARAAARALLAELAEQIPPRALPGVSCRDLLPEALPGFAQLPPAPRALVRATLALALSGATCVPQAESEVLGLAQELGAPKATALLRGLAQLQAAPSPQPLTSLLLSLARAGGSVPAWACKAPTRLRASMAGIHPTLLGVPATGHSAEGIQVRAPRAWLPACHRALWHRSRQRREDAEACSPPGEQEAHRVLEWVPGVSTFYNLGTSIYYAFQGCQALASTRALEAAEDLGYTALAAATGAIGGPVALGVQLGMQPGLKAAVRALLSYLTSDGNVPAVPTAHSGPVQVI</sequence>
<dbReference type="OrthoDB" id="9895613at2759"/>
<organism evidence="2 3">
    <name type="scientific">Tricholaema leucomelas</name>
    <name type="common">pied barbet</name>
    <dbReference type="NCBI Taxonomy" id="240729"/>
    <lineage>
        <taxon>Eukaryota</taxon>
        <taxon>Metazoa</taxon>
        <taxon>Chordata</taxon>
        <taxon>Craniata</taxon>
        <taxon>Vertebrata</taxon>
        <taxon>Euteleostomi</taxon>
        <taxon>Archelosauria</taxon>
        <taxon>Archosauria</taxon>
        <taxon>Dinosauria</taxon>
        <taxon>Saurischia</taxon>
        <taxon>Theropoda</taxon>
        <taxon>Coelurosauria</taxon>
        <taxon>Aves</taxon>
        <taxon>Neognathae</taxon>
        <taxon>Neoaves</taxon>
        <taxon>Telluraves</taxon>
        <taxon>Coraciimorphae</taxon>
        <taxon>Piciformes</taxon>
        <taxon>Lybiidae</taxon>
        <taxon>Tricholaema lacrymosa</taxon>
    </lineage>
</organism>
<accession>A0A852ID16</accession>
<dbReference type="PANTHER" id="PTHR15011">
    <property type="entry name" value="APOLIPOPROTEIN F"/>
    <property type="match status" value="1"/>
</dbReference>
<evidence type="ECO:0000313" key="2">
    <source>
        <dbReference type="EMBL" id="NXX40022.1"/>
    </source>
</evidence>
<dbReference type="GO" id="GO:0008203">
    <property type="term" value="P:cholesterol metabolic process"/>
    <property type="evidence" value="ECO:0007669"/>
    <property type="project" value="TreeGrafter"/>
</dbReference>
<keyword evidence="1" id="KW-0732">Signal</keyword>
<feature type="signal peptide" evidence="1">
    <location>
        <begin position="1"/>
        <end position="18"/>
    </location>
</feature>
<evidence type="ECO:0000256" key="1">
    <source>
        <dbReference type="SAM" id="SignalP"/>
    </source>
</evidence>